<dbReference type="GeneTree" id="ENSGT00960000189322"/>
<reference evidence="1 2" key="1">
    <citation type="journal article" date="2019" name="Proc. Natl. Acad. Sci. U.S.A.">
        <title>Regulatory changes in pterin and carotenoid genes underlie balanced color polymorphisms in the wall lizard.</title>
        <authorList>
            <person name="Andrade P."/>
            <person name="Pinho C."/>
            <person name="Perez I de Lanuza G."/>
            <person name="Afonso S."/>
            <person name="Brejcha J."/>
            <person name="Rubin C.J."/>
            <person name="Wallerman O."/>
            <person name="Pereira P."/>
            <person name="Sabatino S.J."/>
            <person name="Bellati A."/>
            <person name="Pellitteri-Rosa D."/>
            <person name="Bosakova Z."/>
            <person name="Bunikis I."/>
            <person name="Carretero M.A."/>
            <person name="Feiner N."/>
            <person name="Marsik P."/>
            <person name="Pauperio F."/>
            <person name="Salvi D."/>
            <person name="Soler L."/>
            <person name="While G.M."/>
            <person name="Uller T."/>
            <person name="Font E."/>
            <person name="Andersson L."/>
            <person name="Carneiro M."/>
        </authorList>
    </citation>
    <scope>NUCLEOTIDE SEQUENCE</scope>
</reference>
<keyword evidence="2" id="KW-1185">Reference proteome</keyword>
<evidence type="ECO:0000313" key="2">
    <source>
        <dbReference type="Proteomes" id="UP000472272"/>
    </source>
</evidence>
<dbReference type="Proteomes" id="UP000472272">
    <property type="component" value="Chromosome 11"/>
</dbReference>
<reference evidence="1" key="2">
    <citation type="submission" date="2025-08" db="UniProtKB">
        <authorList>
            <consortium name="Ensembl"/>
        </authorList>
    </citation>
    <scope>IDENTIFICATION</scope>
</reference>
<evidence type="ECO:0000313" key="1">
    <source>
        <dbReference type="Ensembl" id="ENSPMRP00000021440.1"/>
    </source>
</evidence>
<dbReference type="Ensembl" id="ENSPMRT00000022754.1">
    <property type="protein sequence ID" value="ENSPMRP00000021440.1"/>
    <property type="gene ID" value="ENSPMRG00000013918.1"/>
</dbReference>
<sequence length="113" mass="13744">MRNIILKESYQKRLIIDGKPIIIFKEIPIRFLRKREGYKQLMILLGDFNAVPILEMDRQTDKGKHKQGKLPNSFQELEENMDLIDAWRYKHPIDKQFTFFSENRKRVLIKPWR</sequence>
<name>A0A670JB41_PODMU</name>
<dbReference type="AlphaFoldDB" id="A0A670JB41"/>
<evidence type="ECO:0008006" key="3">
    <source>
        <dbReference type="Google" id="ProtNLM"/>
    </source>
</evidence>
<reference evidence="1" key="3">
    <citation type="submission" date="2025-09" db="UniProtKB">
        <authorList>
            <consortium name="Ensembl"/>
        </authorList>
    </citation>
    <scope>IDENTIFICATION</scope>
</reference>
<organism evidence="1 2">
    <name type="scientific">Podarcis muralis</name>
    <name type="common">Wall lizard</name>
    <name type="synonym">Lacerta muralis</name>
    <dbReference type="NCBI Taxonomy" id="64176"/>
    <lineage>
        <taxon>Eukaryota</taxon>
        <taxon>Metazoa</taxon>
        <taxon>Chordata</taxon>
        <taxon>Craniata</taxon>
        <taxon>Vertebrata</taxon>
        <taxon>Euteleostomi</taxon>
        <taxon>Lepidosauria</taxon>
        <taxon>Squamata</taxon>
        <taxon>Bifurcata</taxon>
        <taxon>Unidentata</taxon>
        <taxon>Episquamata</taxon>
        <taxon>Laterata</taxon>
        <taxon>Lacertibaenia</taxon>
        <taxon>Lacertidae</taxon>
        <taxon>Podarcis</taxon>
    </lineage>
</organism>
<dbReference type="SUPFAM" id="SSF56219">
    <property type="entry name" value="DNase I-like"/>
    <property type="match status" value="1"/>
</dbReference>
<dbReference type="InterPro" id="IPR036691">
    <property type="entry name" value="Endo/exonu/phosph_ase_sf"/>
</dbReference>
<dbReference type="Gene3D" id="3.60.10.10">
    <property type="entry name" value="Endonuclease/exonuclease/phosphatase"/>
    <property type="match status" value="1"/>
</dbReference>
<protein>
    <recommendedName>
        <fullName evidence="3">Endonuclease/exonuclease/phosphatase domain-containing protein</fullName>
    </recommendedName>
</protein>
<accession>A0A670JB41</accession>
<proteinExistence type="predicted"/>